<accession>A0A450V113</accession>
<dbReference type="AlphaFoldDB" id="A0A450V113"/>
<organism evidence="2">
    <name type="scientific">Candidatus Kentrum sp. LFY</name>
    <dbReference type="NCBI Taxonomy" id="2126342"/>
    <lineage>
        <taxon>Bacteria</taxon>
        <taxon>Pseudomonadati</taxon>
        <taxon>Pseudomonadota</taxon>
        <taxon>Gammaproteobacteria</taxon>
        <taxon>Candidatus Kentrum</taxon>
    </lineage>
</organism>
<evidence type="ECO:0000259" key="1">
    <source>
        <dbReference type="Pfam" id="PF09361"/>
    </source>
</evidence>
<gene>
    <name evidence="2" type="ORF">BECKLFY1418A_GA0070994_10834</name>
</gene>
<protein>
    <submittedName>
        <fullName evidence="2">Phasin family protein</fullName>
    </submittedName>
</protein>
<dbReference type="EMBL" id="CAADFH010000083">
    <property type="protein sequence ID" value="VFJ98415.1"/>
    <property type="molecule type" value="Genomic_DNA"/>
</dbReference>
<proteinExistence type="predicted"/>
<reference evidence="2" key="1">
    <citation type="submission" date="2019-02" db="EMBL/GenBank/DDBJ databases">
        <authorList>
            <person name="Gruber-Vodicka R. H."/>
            <person name="Seah K. B. B."/>
        </authorList>
    </citation>
    <scope>NUCLEOTIDE SEQUENCE</scope>
    <source>
        <strain evidence="2">BECK_M6</strain>
    </source>
</reference>
<dbReference type="Pfam" id="PF09361">
    <property type="entry name" value="Phasin_2"/>
    <property type="match status" value="1"/>
</dbReference>
<feature type="domain" description="Phasin" evidence="1">
    <location>
        <begin position="45"/>
        <end position="143"/>
    </location>
</feature>
<evidence type="ECO:0000313" key="2">
    <source>
        <dbReference type="EMBL" id="VFJ98415.1"/>
    </source>
</evidence>
<sequence length="158" mass="17489">MKTIDNQLTDFIEPLIKLDVTKWTDGLLQIVAKAPVPGIDMDTLVASYRDDLEALAATGREAGSGMLSIMEQQKKIMEDLSEALQESYKAATSIDMTDSPRKIIAKQAELTKNAFEKVTDNMSTLANLLNEVNHRVSQPIIERVPDALDDIEDVLKAE</sequence>
<name>A0A450V113_9GAMM</name>
<dbReference type="InterPro" id="IPR018968">
    <property type="entry name" value="Phasin"/>
</dbReference>